<gene>
    <name evidence="1" type="ORF">DXN04_15470</name>
</gene>
<dbReference type="Gene3D" id="3.40.50.300">
    <property type="entry name" value="P-loop containing nucleotide triphosphate hydrolases"/>
    <property type="match status" value="1"/>
</dbReference>
<dbReference type="InterPro" id="IPR027417">
    <property type="entry name" value="P-loop_NTPase"/>
</dbReference>
<keyword evidence="2" id="KW-1185">Reference proteome</keyword>
<dbReference type="Gene3D" id="2.40.10.10">
    <property type="entry name" value="Trypsin-like serine proteases"/>
    <property type="match status" value="1"/>
</dbReference>
<dbReference type="InterPro" id="IPR043504">
    <property type="entry name" value="Peptidase_S1_PA_chymotrypsin"/>
</dbReference>
<dbReference type="Proteomes" id="UP000261174">
    <property type="component" value="Unassembled WGS sequence"/>
</dbReference>
<evidence type="ECO:0000313" key="1">
    <source>
        <dbReference type="EMBL" id="RFM34663.1"/>
    </source>
</evidence>
<name>A0A3E1P375_9BACT</name>
<dbReference type="OrthoDB" id="607347at2"/>
<dbReference type="InterPro" id="IPR009003">
    <property type="entry name" value="Peptidase_S1_PA"/>
</dbReference>
<comment type="caution">
    <text evidence="1">The sequence shown here is derived from an EMBL/GenBank/DDBJ whole genome shotgun (WGS) entry which is preliminary data.</text>
</comment>
<dbReference type="SUPFAM" id="SSF52540">
    <property type="entry name" value="P-loop containing nucleoside triphosphate hydrolases"/>
    <property type="match status" value="1"/>
</dbReference>
<dbReference type="EMBL" id="QTJV01000004">
    <property type="protein sequence ID" value="RFM34663.1"/>
    <property type="molecule type" value="Genomic_DNA"/>
</dbReference>
<evidence type="ECO:0000313" key="2">
    <source>
        <dbReference type="Proteomes" id="UP000261174"/>
    </source>
</evidence>
<organism evidence="1 2">
    <name type="scientific">Chitinophaga silvisoli</name>
    <dbReference type="NCBI Taxonomy" id="2291814"/>
    <lineage>
        <taxon>Bacteria</taxon>
        <taxon>Pseudomonadati</taxon>
        <taxon>Bacteroidota</taxon>
        <taxon>Chitinophagia</taxon>
        <taxon>Chitinophagales</taxon>
        <taxon>Chitinophagaceae</taxon>
        <taxon>Chitinophaga</taxon>
    </lineage>
</organism>
<reference evidence="1 2" key="1">
    <citation type="submission" date="2018-08" db="EMBL/GenBank/DDBJ databases">
        <title>Chitinophaga sp. K20C18050901, a novel bacterium isolated from forest soil.</title>
        <authorList>
            <person name="Wang C."/>
        </authorList>
    </citation>
    <scope>NUCLEOTIDE SEQUENCE [LARGE SCALE GENOMIC DNA]</scope>
    <source>
        <strain evidence="1 2">K20C18050901</strain>
    </source>
</reference>
<dbReference type="RefSeq" id="WP_116854245.1">
    <property type="nucleotide sequence ID" value="NZ_QTJV01000004.1"/>
</dbReference>
<dbReference type="AlphaFoldDB" id="A0A3E1P375"/>
<dbReference type="SUPFAM" id="SSF50494">
    <property type="entry name" value="Trypsin-like serine proteases"/>
    <property type="match status" value="1"/>
</dbReference>
<accession>A0A3E1P375</accession>
<evidence type="ECO:0008006" key="3">
    <source>
        <dbReference type="Google" id="ProtNLM"/>
    </source>
</evidence>
<sequence length="1038" mass="119010">MSNPHAAHIEQSIISILNPDNEIIGYGFYIDPHGTAITCYHTIVHLTPIRIRDHDGNEFIATIDDYHTQYGAEFSDIAILQVPTATPTFLPLPITTYIGKEMTVINVNHSAFEFEDILLHKVTNPSHPPSSHGLPITSTGTIMAVGMLSVANYRNLPSLAIFQATPKSAQLQLLFQYLSDKYCSEEPDPKYRELKTFCNSQVRRAVRNLTEQKILLPNNFCNEPRIESVLNNFKEQSARVCCLLGESGIGKTNYLIRELPIFTGKLCTLFIAGQDLDPRLSSLPAKIKAYITQTLITHPHDTITIDDVMNLLYQHPEKCLIVIDGLNKIPRTSPKVFDDWFTRSIRWVRGMGLKLIITGTDTPTFQNGFLIDGFTGKQMKQAIIAYQLPEKFSKISRLNQPLLLRLHYDLGGQQLSAPLDDYPLLATWLSRKCTAIAARTQVSSSLIHSLLIDIAKHFVTSNDYWLSMEAYQHFLKDYPQLASILIHENLFIESVNGIRITQNWLADFLIGETFPADTDIDWEQLIPVSTATLRGGLPWLIAKKSFLGQDLSHTLNKLLIYILKSDHHYFNATVIFADIVRHLSYPDKYFTIIESFTVLLTNGYIFDIRMGPVIYNSHLSFPNQLKLFKICLSNEKLQPSEIMSYLSNNFHEKHIYLAQPSGRPTKLALGRYLFTDPGKTIAHITEWLYDCKDQEISMINIIACIIIYQQYSPHKIPFNPWIQDTPTQAMIIKVMISLILIAKESLVEQVYEELSQQRGTKKLVFEDIDAYSKSLPPILLNVYKRLPANEKKVDMTIWLLRIPEYRKEMINEILFLFKEGKVPDRLSKELGAYVTQDGIFELMVPMLVKYIKYGRDYPVRKECIPILFQFGKNEVQNRILANHLAALIQRGSDFDTHFTRSLVLGLYILAPSSAAYQTLLAMIPVLLNRNMHSWYHTLIYLCREEKNKQKRADKIKWIMWGFENLPERQLCNLVVLVLNMEIITDEAKILELIKPTILLTLKESDQFYDAVLKKCKKKNLSIYHDLANDEQMKALVKV</sequence>
<protein>
    <recommendedName>
        <fullName evidence="3">Serine protease</fullName>
    </recommendedName>
</protein>
<proteinExistence type="predicted"/>